<protein>
    <recommendedName>
        <fullName evidence="7">FAD dependent oxidoreductase</fullName>
    </recommendedName>
</protein>
<evidence type="ECO:0000256" key="3">
    <source>
        <dbReference type="ARBA" id="ARBA00023004"/>
    </source>
</evidence>
<evidence type="ECO:0000313" key="6">
    <source>
        <dbReference type="Proteomes" id="UP001501175"/>
    </source>
</evidence>
<comment type="caution">
    <text evidence="5">The sequence shown here is derived from an EMBL/GenBank/DDBJ whole genome shotgun (WGS) entry which is preliminary data.</text>
</comment>
<keyword evidence="3" id="KW-0408">Iron</keyword>
<proteinExistence type="predicted"/>
<keyword evidence="1" id="KW-0479">Metal-binding</keyword>
<gene>
    <name evidence="5" type="ORF">GCM10023189_25180</name>
</gene>
<accession>A0ABP8MYF2</accession>
<keyword evidence="4" id="KW-0411">Iron-sulfur</keyword>
<evidence type="ECO:0000256" key="2">
    <source>
        <dbReference type="ARBA" id="ARBA00023002"/>
    </source>
</evidence>
<evidence type="ECO:0000313" key="5">
    <source>
        <dbReference type="EMBL" id="GAA4456259.1"/>
    </source>
</evidence>
<reference evidence="6" key="1">
    <citation type="journal article" date="2019" name="Int. J. Syst. Evol. Microbiol.">
        <title>The Global Catalogue of Microorganisms (GCM) 10K type strain sequencing project: providing services to taxonomists for standard genome sequencing and annotation.</title>
        <authorList>
            <consortium name="The Broad Institute Genomics Platform"/>
            <consortium name="The Broad Institute Genome Sequencing Center for Infectious Disease"/>
            <person name="Wu L."/>
            <person name="Ma J."/>
        </authorList>
    </citation>
    <scope>NUCLEOTIDE SEQUENCE [LARGE SCALE GENOMIC DNA]</scope>
    <source>
        <strain evidence="6">JCM 17927</strain>
    </source>
</reference>
<evidence type="ECO:0008006" key="7">
    <source>
        <dbReference type="Google" id="ProtNLM"/>
    </source>
</evidence>
<dbReference type="PANTHER" id="PTHR43498">
    <property type="entry name" value="FERREDOXIN:COB-COM HETERODISULFIDE REDUCTASE SUBUNIT A"/>
    <property type="match status" value="1"/>
</dbReference>
<dbReference type="PANTHER" id="PTHR43498:SF1">
    <property type="entry name" value="COB--COM HETERODISULFIDE REDUCTASE IRON-SULFUR SUBUNIT A"/>
    <property type="match status" value="1"/>
</dbReference>
<organism evidence="5 6">
    <name type="scientific">Nibrella saemangeumensis</name>
    <dbReference type="NCBI Taxonomy" id="1084526"/>
    <lineage>
        <taxon>Bacteria</taxon>
        <taxon>Pseudomonadati</taxon>
        <taxon>Bacteroidota</taxon>
        <taxon>Cytophagia</taxon>
        <taxon>Cytophagales</taxon>
        <taxon>Spirosomataceae</taxon>
        <taxon>Nibrella</taxon>
    </lineage>
</organism>
<dbReference type="Pfam" id="PF12831">
    <property type="entry name" value="FAD_oxidored"/>
    <property type="match status" value="1"/>
</dbReference>
<name>A0ABP8MYF2_9BACT</name>
<dbReference type="EMBL" id="BAABHD010000028">
    <property type="protein sequence ID" value="GAA4456259.1"/>
    <property type="molecule type" value="Genomic_DNA"/>
</dbReference>
<keyword evidence="6" id="KW-1185">Reference proteome</keyword>
<keyword evidence="2" id="KW-0560">Oxidoreductase</keyword>
<evidence type="ECO:0000256" key="4">
    <source>
        <dbReference type="ARBA" id="ARBA00023014"/>
    </source>
</evidence>
<dbReference type="Proteomes" id="UP001501175">
    <property type="component" value="Unassembled WGS sequence"/>
</dbReference>
<evidence type="ECO:0000256" key="1">
    <source>
        <dbReference type="ARBA" id="ARBA00022723"/>
    </source>
</evidence>
<dbReference type="InterPro" id="IPR039650">
    <property type="entry name" value="HdrA-like"/>
</dbReference>
<sequence>MTTPKGGKPTLTGAVFANLNTNQPVRVTGAVFIDGTYEGDLMAKAGCEYRVGRESRQEYGEIFAGKVYYHDQKFWLGSTGEVDKAIQGFNFRVCMTDSAENRLPIPKPDNYDRTTYLPLLTDIKKGKITQFSDQIVKIQPMPNRKADVNDRHFAGSMSLSRPGWSHEWPDGSPEKRQQIFQRHLDYTLGLFYFLHNDSEVPASIQKEARQWGLAKDEYPENKNFTPSLYVREGRRLVGEFIFLEKHCQQAPDGIRGHWQPNAVAVGDYGLNSHGCNAPDRYHPTIRDGAFSLYYSNLPYQIPYGVMVPKTVDGLLVPVAVSSSHVGYSALRYEPIWMALGQAAGLAAAQTMKRKVPVRQAYIPALQKKLHEAGAITAYFSDIFPDSPYFKVCEYFATRGFFHNVPDSQTVPFVDHFVSIWGQYTKAFPYHTAEPEKLMEKELAGLWLKKANLPNSPLRTQYSTMTRGQFLSELYKAVEPDTKAGTRDQVKRQEKQG</sequence>